<name>A0A5N0V0K7_9PSEU</name>
<dbReference type="AlphaFoldDB" id="A0A5N0V0K7"/>
<proteinExistence type="predicted"/>
<feature type="region of interest" description="Disordered" evidence="1">
    <location>
        <begin position="1"/>
        <end position="42"/>
    </location>
</feature>
<reference evidence="2" key="1">
    <citation type="submission" date="2019-09" db="EMBL/GenBank/DDBJ databases">
        <authorList>
            <person name="Teo W.F.A."/>
            <person name="Duangmal K."/>
        </authorList>
    </citation>
    <scope>NUCLEOTIDE SEQUENCE [LARGE SCALE GENOMIC DNA]</scope>
    <source>
        <strain evidence="2">K81G1</strain>
    </source>
</reference>
<dbReference type="OrthoDB" id="3432435at2"/>
<evidence type="ECO:0000313" key="2">
    <source>
        <dbReference type="EMBL" id="KAA9157977.1"/>
    </source>
</evidence>
<dbReference type="EMBL" id="VMNW02000038">
    <property type="protein sequence ID" value="KAA9157977.1"/>
    <property type="molecule type" value="Genomic_DNA"/>
</dbReference>
<sequence length="81" mass="9315">MRARMAAYRSWANTSDRTARTEPARRSADSRFEQQVDPAGVLPPETRAQRAAAARSAYFVRLAWASARSRQLRRHNKKNKK</sequence>
<organism evidence="2 3">
    <name type="scientific">Amycolatopsis acidicola</name>
    <dbReference type="NCBI Taxonomy" id="2596893"/>
    <lineage>
        <taxon>Bacteria</taxon>
        <taxon>Bacillati</taxon>
        <taxon>Actinomycetota</taxon>
        <taxon>Actinomycetes</taxon>
        <taxon>Pseudonocardiales</taxon>
        <taxon>Pseudonocardiaceae</taxon>
        <taxon>Amycolatopsis</taxon>
    </lineage>
</organism>
<dbReference type="Proteomes" id="UP000319769">
    <property type="component" value="Unassembled WGS sequence"/>
</dbReference>
<comment type="caution">
    <text evidence="2">The sequence shown here is derived from an EMBL/GenBank/DDBJ whole genome shotgun (WGS) entry which is preliminary data.</text>
</comment>
<gene>
    <name evidence="2" type="ORF">FPZ12_023885</name>
</gene>
<evidence type="ECO:0000256" key="1">
    <source>
        <dbReference type="SAM" id="MobiDB-lite"/>
    </source>
</evidence>
<evidence type="ECO:0000313" key="3">
    <source>
        <dbReference type="Proteomes" id="UP000319769"/>
    </source>
</evidence>
<protein>
    <submittedName>
        <fullName evidence="2">Uncharacterized protein</fullName>
    </submittedName>
</protein>
<keyword evidence="3" id="KW-1185">Reference proteome</keyword>
<accession>A0A5N0V0K7</accession>
<feature type="compositionally biased region" description="Basic and acidic residues" evidence="1">
    <location>
        <begin position="17"/>
        <end position="34"/>
    </location>
</feature>